<dbReference type="Proteomes" id="UP000521676">
    <property type="component" value="Unassembled WGS sequence"/>
</dbReference>
<evidence type="ECO:0000313" key="2">
    <source>
        <dbReference type="EMBL" id="WJW70087.1"/>
    </source>
</evidence>
<accession>A0A8T7M4B0</accession>
<reference evidence="1 3" key="1">
    <citation type="submission" date="2020-06" db="EMBL/GenBank/DDBJ databases">
        <title>Anoxygenic phototrophic Chloroflexota member uses a Type I reaction center.</title>
        <authorList>
            <person name="Tsuji J.M."/>
            <person name="Shaw N.A."/>
            <person name="Nagashima S."/>
            <person name="Venkiteswaran J."/>
            <person name="Schiff S.L."/>
            <person name="Hanada S."/>
            <person name="Tank M."/>
            <person name="Neufeld J.D."/>
        </authorList>
    </citation>
    <scope>NUCLEOTIDE SEQUENCE [LARGE SCALE GENOMIC DNA]</scope>
    <source>
        <strain evidence="1">L227-S17</strain>
    </source>
</reference>
<reference evidence="2" key="2">
    <citation type="journal article" date="2024" name="Nature">
        <title>Anoxygenic phototroph of the Chloroflexota uses a type I reaction centre.</title>
        <authorList>
            <person name="Tsuji J.M."/>
            <person name="Shaw N.A."/>
            <person name="Nagashima S."/>
            <person name="Venkiteswaran J.J."/>
            <person name="Schiff S.L."/>
            <person name="Watanabe T."/>
            <person name="Fukui M."/>
            <person name="Hanada S."/>
            <person name="Tank M."/>
            <person name="Neufeld J.D."/>
        </authorList>
    </citation>
    <scope>NUCLEOTIDE SEQUENCE</scope>
    <source>
        <strain evidence="2">L227-S17</strain>
        <plasmid evidence="2 4">unnamed1</plasmid>
    </source>
</reference>
<evidence type="ECO:0000313" key="1">
    <source>
        <dbReference type="EMBL" id="NWJ46920.1"/>
    </source>
</evidence>
<keyword evidence="4" id="KW-1185">Reference proteome</keyword>
<evidence type="ECO:0000313" key="3">
    <source>
        <dbReference type="Proteomes" id="UP000521676"/>
    </source>
</evidence>
<dbReference type="EMBL" id="CP128401">
    <property type="protein sequence ID" value="WJW70087.1"/>
    <property type="molecule type" value="Genomic_DNA"/>
</dbReference>
<geneLocation type="plasmid" evidence="2 4">
    <name>unnamed1</name>
</geneLocation>
<evidence type="ECO:0000313" key="4">
    <source>
        <dbReference type="Proteomes" id="UP001431572"/>
    </source>
</evidence>
<gene>
    <name evidence="1" type="ORF">HXX08_13750</name>
    <name evidence="2" type="ORF">OZ401_004892</name>
</gene>
<organism evidence="1 3">
    <name type="scientific">Candidatus Chlorohelix allophototropha</name>
    <dbReference type="NCBI Taxonomy" id="3003348"/>
    <lineage>
        <taxon>Bacteria</taxon>
        <taxon>Bacillati</taxon>
        <taxon>Chloroflexota</taxon>
        <taxon>Chloroflexia</taxon>
        <taxon>Candidatus Chloroheliales</taxon>
        <taxon>Candidatus Chloroheliaceae</taxon>
        <taxon>Candidatus Chlorohelix</taxon>
    </lineage>
</organism>
<dbReference type="Proteomes" id="UP001431572">
    <property type="component" value="Plasmid unnamed1"/>
</dbReference>
<dbReference type="AlphaFoldDB" id="A0A8T7M4B0"/>
<proteinExistence type="predicted"/>
<protein>
    <submittedName>
        <fullName evidence="1">Uncharacterized protein</fullName>
    </submittedName>
</protein>
<dbReference type="EMBL" id="JACATZ010000001">
    <property type="protein sequence ID" value="NWJ46920.1"/>
    <property type="molecule type" value="Genomic_DNA"/>
</dbReference>
<keyword evidence="2" id="KW-0614">Plasmid</keyword>
<sequence length="471" mass="54626">MRSQDSSKYFQAQFEPTHYRLPKAFACLTANEIDLWDTIFYLAAKTRLEILSLPTEKERQLAWRANPPGSFETNTPELVELSGVGRQDVGDIISKAENKGLLNKGSALTGHYSQFVIENYAALQPKGILKPLSYIRNGWIQALRGEKNLALPKRLLNHYFGLTINVFSNHNATSTEMGEILRKGELRETEEGRIELRKKGKYAIAPAKLYAAHQVLLDLELLEENPRQLGHFRLNRARLEGFPPLSRRDPLAEFLSGELFQQYSGQDELRSRWLVELLRLGHYPPEEEQAKAIWQDLFYLYGDVLRYEVLKRKAQRQRNTGNPEQRWVETRRRFYDELKRRSAREETTPPYRFPLTFEQATHRLEWSEELSAFGRRVYEEQVRVRLSAPTAIRSFATGRRMNLSLRNGKGAALHVGQLEFDGQARGLRSMEQEFGQPEEHFPLEIGIEGWDGSAECYLEVWFQGLRLKPKE</sequence>
<dbReference type="RefSeq" id="WP_341471968.1">
    <property type="nucleotide sequence ID" value="NZ_CP128401.1"/>
</dbReference>
<name>A0A8T7M4B0_9CHLR</name>